<name>A0A076LLZ3_9GAMM</name>
<dbReference type="PROSITE" id="PS00872">
    <property type="entry name" value="NA_GALACTOSIDE_SYMP"/>
    <property type="match status" value="1"/>
</dbReference>
<keyword evidence="4 7" id="KW-0812">Transmembrane</keyword>
<gene>
    <name evidence="8" type="primary">uidB</name>
    <name evidence="8" type="ORF">ETEE_1256</name>
</gene>
<dbReference type="CDD" id="cd17332">
    <property type="entry name" value="MFS_MelB_like"/>
    <property type="match status" value="1"/>
</dbReference>
<feature type="transmembrane region" description="Helical" evidence="7">
    <location>
        <begin position="81"/>
        <end position="101"/>
    </location>
</feature>
<feature type="transmembrane region" description="Helical" evidence="7">
    <location>
        <begin position="148"/>
        <end position="167"/>
    </location>
</feature>
<evidence type="ECO:0000256" key="7">
    <source>
        <dbReference type="SAM" id="Phobius"/>
    </source>
</evidence>
<reference evidence="8 9" key="1">
    <citation type="journal article" date="2012" name="PLoS ONE">
        <title>Edwardsiella comparative phylogenomics reveal the new intra/inter-species taxonomic relationships, virulence evolution and niche adaptation mechanisms.</title>
        <authorList>
            <person name="Yang M."/>
            <person name="Lv Y."/>
            <person name="Xiao J."/>
            <person name="Wu H."/>
            <person name="Zheng H."/>
            <person name="Liu Q."/>
            <person name="Zhang Y."/>
            <person name="Wang Q."/>
        </authorList>
    </citation>
    <scope>NUCLEOTIDE SEQUENCE [LARGE SCALE GENOMIC DNA]</scope>
    <source>
        <strain evidence="9">080813</strain>
    </source>
</reference>
<proteinExistence type="inferred from homology"/>
<comment type="subcellular location">
    <subcellularLocation>
        <location evidence="1">Cell membrane</location>
        <topology evidence="1">Multi-pass membrane protein</topology>
    </subcellularLocation>
</comment>
<dbReference type="EMBL" id="CP006664">
    <property type="protein sequence ID" value="AIJ07713.1"/>
    <property type="molecule type" value="Genomic_DNA"/>
</dbReference>
<dbReference type="PANTHER" id="PTHR11328">
    <property type="entry name" value="MAJOR FACILITATOR SUPERFAMILY DOMAIN-CONTAINING PROTEIN"/>
    <property type="match status" value="1"/>
</dbReference>
<accession>A0A076LLZ3</accession>
<feature type="transmembrane region" description="Helical" evidence="7">
    <location>
        <begin position="295"/>
        <end position="314"/>
    </location>
</feature>
<dbReference type="HOGENOM" id="CLU_027408_0_2_6"/>
<dbReference type="InterPro" id="IPR036259">
    <property type="entry name" value="MFS_trans_sf"/>
</dbReference>
<dbReference type="GO" id="GO:0008643">
    <property type="term" value="P:carbohydrate transport"/>
    <property type="evidence" value="ECO:0007669"/>
    <property type="project" value="InterPro"/>
</dbReference>
<dbReference type="Gene3D" id="1.20.1250.20">
    <property type="entry name" value="MFS general substrate transporter like domains"/>
    <property type="match status" value="1"/>
</dbReference>
<keyword evidence="5 7" id="KW-1133">Transmembrane helix</keyword>
<dbReference type="GO" id="GO:0015293">
    <property type="term" value="F:symporter activity"/>
    <property type="evidence" value="ECO:0007669"/>
    <property type="project" value="InterPro"/>
</dbReference>
<dbReference type="Pfam" id="PF13347">
    <property type="entry name" value="MFS_2"/>
    <property type="match status" value="1"/>
</dbReference>
<dbReference type="Proteomes" id="UP000028681">
    <property type="component" value="Chromosome"/>
</dbReference>
<evidence type="ECO:0000256" key="2">
    <source>
        <dbReference type="ARBA" id="ARBA00009617"/>
    </source>
</evidence>
<evidence type="ECO:0000313" key="9">
    <source>
        <dbReference type="Proteomes" id="UP000028681"/>
    </source>
</evidence>
<dbReference type="NCBIfam" id="TIGR00792">
    <property type="entry name" value="gph"/>
    <property type="match status" value="1"/>
</dbReference>
<dbReference type="GeneID" id="72529796"/>
<evidence type="ECO:0000256" key="1">
    <source>
        <dbReference type="ARBA" id="ARBA00004651"/>
    </source>
</evidence>
<evidence type="ECO:0000256" key="3">
    <source>
        <dbReference type="ARBA" id="ARBA00022475"/>
    </source>
</evidence>
<evidence type="ECO:0000256" key="6">
    <source>
        <dbReference type="ARBA" id="ARBA00023136"/>
    </source>
</evidence>
<feature type="transmembrane region" description="Helical" evidence="7">
    <location>
        <begin position="187"/>
        <end position="208"/>
    </location>
</feature>
<dbReference type="AlphaFoldDB" id="A0A076LLZ3"/>
<feature type="transmembrane region" description="Helical" evidence="7">
    <location>
        <begin position="113"/>
        <end position="136"/>
    </location>
</feature>
<sequence length="454" mass="48790">MSQSLSWRAVIGYGCGDMANNFAFAMGALFLLSYYTDVAGVGAAAAGAMLLSVRILDAFIDVIAGRVVDKTDTRWGKFRPYLVFGALPLMLCSILVFSVPADWSHDGKVLYAYATYIALNICYSFVNIPYGSLATVMTQDPASRAKLGMARSIGAGLTFVLIGFVISPRLSSSTPAELQTLYTQLTLVLAVVGIALYLFCFASTREVVQRQVAQPSFRESLGTLRRNRPLFMLCVCALCTLGASFSVSASTIFYARYILNDVSLLALFVAIQTLLGMLLAAPSVPFLVRRLGKRNTFLAGLLLAALGYLLMFFMASLPGVLISLVVTTLGLSTSMTVMWALEADTVEYGEWCTGVRIEGLTYSLFSFTRKCGQAIGGSIPAFILGYSGYVANSATQSPSALLSIKLCMTLIPAVLILGGFLIMLFYPLSDARFAEIIGEIKQRKIQSGGGAVTP</sequence>
<feature type="transmembrane region" description="Helical" evidence="7">
    <location>
        <begin position="12"/>
        <end position="35"/>
    </location>
</feature>
<dbReference type="KEGG" id="ete:ETEE_1256"/>
<feature type="transmembrane region" description="Helical" evidence="7">
    <location>
        <begin position="265"/>
        <end position="288"/>
    </location>
</feature>
<dbReference type="SUPFAM" id="SSF103473">
    <property type="entry name" value="MFS general substrate transporter"/>
    <property type="match status" value="1"/>
</dbReference>
<feature type="transmembrane region" description="Helical" evidence="7">
    <location>
        <begin position="406"/>
        <end position="426"/>
    </location>
</feature>
<dbReference type="InterPro" id="IPR001927">
    <property type="entry name" value="Na/Gal_symport"/>
</dbReference>
<feature type="transmembrane region" description="Helical" evidence="7">
    <location>
        <begin position="41"/>
        <end position="60"/>
    </location>
</feature>
<dbReference type="InterPro" id="IPR039672">
    <property type="entry name" value="MFS_2"/>
</dbReference>
<protein>
    <submittedName>
        <fullName evidence="8">Glucuronide transporter UidB</fullName>
    </submittedName>
</protein>
<keyword evidence="3" id="KW-1003">Cell membrane</keyword>
<evidence type="ECO:0000256" key="5">
    <source>
        <dbReference type="ARBA" id="ARBA00022989"/>
    </source>
</evidence>
<feature type="transmembrane region" description="Helical" evidence="7">
    <location>
        <begin position="320"/>
        <end position="341"/>
    </location>
</feature>
<evidence type="ECO:0000313" key="8">
    <source>
        <dbReference type="EMBL" id="AIJ07713.1"/>
    </source>
</evidence>
<dbReference type="GO" id="GO:0005886">
    <property type="term" value="C:plasma membrane"/>
    <property type="evidence" value="ECO:0007669"/>
    <property type="project" value="UniProtKB-SubCell"/>
</dbReference>
<dbReference type="InterPro" id="IPR018043">
    <property type="entry name" value="Na/Gal_symport_CS"/>
</dbReference>
<dbReference type="PANTHER" id="PTHR11328:SF39">
    <property type="entry name" value="2,3-DIHYDROXYPROPANE-1-SULFONATE EXPORTER-RELATED"/>
    <property type="match status" value="1"/>
</dbReference>
<dbReference type="RefSeq" id="WP_012849843.1">
    <property type="nucleotide sequence ID" value="NZ_CP006664.1"/>
</dbReference>
<dbReference type="NCBIfam" id="NF007353">
    <property type="entry name" value="PRK09848.1"/>
    <property type="match status" value="1"/>
</dbReference>
<feature type="transmembrane region" description="Helical" evidence="7">
    <location>
        <begin position="229"/>
        <end position="253"/>
    </location>
</feature>
<dbReference type="GO" id="GO:0006814">
    <property type="term" value="P:sodium ion transport"/>
    <property type="evidence" value="ECO:0007669"/>
    <property type="project" value="InterPro"/>
</dbReference>
<keyword evidence="6 7" id="KW-0472">Membrane</keyword>
<organism evidence="8 9">
    <name type="scientific">Edwardsiella anguillarum ET080813</name>
    <dbReference type="NCBI Taxonomy" id="667120"/>
    <lineage>
        <taxon>Bacteria</taxon>
        <taxon>Pseudomonadati</taxon>
        <taxon>Pseudomonadota</taxon>
        <taxon>Gammaproteobacteria</taxon>
        <taxon>Enterobacterales</taxon>
        <taxon>Hafniaceae</taxon>
        <taxon>Edwardsiella</taxon>
    </lineage>
</organism>
<evidence type="ECO:0000256" key="4">
    <source>
        <dbReference type="ARBA" id="ARBA00022692"/>
    </source>
</evidence>
<comment type="similarity">
    <text evidence="2">Belongs to the sodium:galactoside symporter (TC 2.A.2) family.</text>
</comment>